<dbReference type="EMBL" id="JAACJK010000060">
    <property type="protein sequence ID" value="KAF5335729.1"/>
    <property type="molecule type" value="Genomic_DNA"/>
</dbReference>
<reference evidence="2 3" key="1">
    <citation type="journal article" date="2020" name="ISME J.">
        <title>Uncovering the hidden diversity of litter-decomposition mechanisms in mushroom-forming fungi.</title>
        <authorList>
            <person name="Floudas D."/>
            <person name="Bentzer J."/>
            <person name="Ahren D."/>
            <person name="Johansson T."/>
            <person name="Persson P."/>
            <person name="Tunlid A."/>
        </authorList>
    </citation>
    <scope>NUCLEOTIDE SEQUENCE [LARGE SCALE GENOMIC DNA]</scope>
    <source>
        <strain evidence="2 3">CBS 175.51</strain>
    </source>
</reference>
<proteinExistence type="predicted"/>
<feature type="coiled-coil region" evidence="1">
    <location>
        <begin position="144"/>
        <end position="171"/>
    </location>
</feature>
<sequence length="283" mass="32399">MSRTPVEWIVIAIASLQSNGHGPTLTVQAIKDAVFEEARSSSRRFVPRRPVNKVLAEALVKLYFADLIEMQSFHELEEPETEVTLTKDVWNKLPSTHSPLLQSAEHFQIHEAQIKRFNELVVFVDLEAEYSASDAAYNEKVRIIADSRGTMANLLAEYKELVERKQLTEAAQTGTVRRMILGLADFLGLADYVNGPLLERWDSRIIKVSHLIFKPYSPLMIRKGVERCMVELDEWAEKVIEKEVRRKEYIKVMQSALNAALGPGNHLLLMQRNEHYENLVSRD</sequence>
<evidence type="ECO:0000256" key="1">
    <source>
        <dbReference type="SAM" id="Coils"/>
    </source>
</evidence>
<accession>A0A8H5FGB4</accession>
<keyword evidence="1" id="KW-0175">Coiled coil</keyword>
<protein>
    <submittedName>
        <fullName evidence="2">Uncharacterized protein</fullName>
    </submittedName>
</protein>
<organism evidence="2 3">
    <name type="scientific">Ephemerocybe angulata</name>
    <dbReference type="NCBI Taxonomy" id="980116"/>
    <lineage>
        <taxon>Eukaryota</taxon>
        <taxon>Fungi</taxon>
        <taxon>Dikarya</taxon>
        <taxon>Basidiomycota</taxon>
        <taxon>Agaricomycotina</taxon>
        <taxon>Agaricomycetes</taxon>
        <taxon>Agaricomycetidae</taxon>
        <taxon>Agaricales</taxon>
        <taxon>Agaricineae</taxon>
        <taxon>Psathyrellaceae</taxon>
        <taxon>Ephemerocybe</taxon>
    </lineage>
</organism>
<dbReference type="Proteomes" id="UP000541558">
    <property type="component" value="Unassembled WGS sequence"/>
</dbReference>
<name>A0A8H5FGB4_9AGAR</name>
<gene>
    <name evidence="2" type="ORF">D9611_009729</name>
</gene>
<comment type="caution">
    <text evidence="2">The sequence shown here is derived from an EMBL/GenBank/DDBJ whole genome shotgun (WGS) entry which is preliminary data.</text>
</comment>
<dbReference type="AlphaFoldDB" id="A0A8H5FGB4"/>
<keyword evidence="3" id="KW-1185">Reference proteome</keyword>
<evidence type="ECO:0000313" key="3">
    <source>
        <dbReference type="Proteomes" id="UP000541558"/>
    </source>
</evidence>
<evidence type="ECO:0000313" key="2">
    <source>
        <dbReference type="EMBL" id="KAF5335729.1"/>
    </source>
</evidence>